<gene>
    <name evidence="10" type="ORF">FH972_019677</name>
</gene>
<evidence type="ECO:0000256" key="8">
    <source>
        <dbReference type="SAM" id="MobiDB-lite"/>
    </source>
</evidence>
<reference evidence="10 11" key="1">
    <citation type="submission" date="2019-06" db="EMBL/GenBank/DDBJ databases">
        <title>A chromosomal-level reference genome of Carpinus fangiana (Coryloideae, Betulaceae).</title>
        <authorList>
            <person name="Yang X."/>
            <person name="Wang Z."/>
            <person name="Zhang L."/>
            <person name="Hao G."/>
            <person name="Liu J."/>
            <person name="Yang Y."/>
        </authorList>
    </citation>
    <scope>NUCLEOTIDE SEQUENCE [LARGE SCALE GENOMIC DNA]</scope>
    <source>
        <strain evidence="10">Cfa_2016G</strain>
        <tissue evidence="10">Leaf</tissue>
    </source>
</reference>
<evidence type="ECO:0000256" key="2">
    <source>
        <dbReference type="ARBA" id="ARBA00022692"/>
    </source>
</evidence>
<feature type="compositionally biased region" description="Polar residues" evidence="8">
    <location>
        <begin position="99"/>
        <end position="127"/>
    </location>
</feature>
<evidence type="ECO:0000256" key="3">
    <source>
        <dbReference type="ARBA" id="ARBA00022989"/>
    </source>
</evidence>
<dbReference type="GO" id="GO:0000139">
    <property type="term" value="C:Golgi membrane"/>
    <property type="evidence" value="ECO:0007669"/>
    <property type="project" value="UniProtKB-SubCell"/>
</dbReference>
<keyword evidence="2 9" id="KW-0812">Transmembrane</keyword>
<feature type="transmembrane region" description="Helical" evidence="9">
    <location>
        <begin position="642"/>
        <end position="660"/>
    </location>
</feature>
<feature type="coiled-coil region" evidence="7">
    <location>
        <begin position="500"/>
        <end position="527"/>
    </location>
</feature>
<dbReference type="GO" id="GO:0031985">
    <property type="term" value="C:Golgi cisterna"/>
    <property type="evidence" value="ECO:0007669"/>
    <property type="project" value="TreeGrafter"/>
</dbReference>
<protein>
    <recommendedName>
        <fullName evidence="12">Golgin candidate 2</fullName>
    </recommendedName>
</protein>
<dbReference type="PANTHER" id="PTHR13815">
    <property type="entry name" value="GOLGIN-84"/>
    <property type="match status" value="1"/>
</dbReference>
<sequence length="686" mass="76498">MANWISSKLKAAESILQQIDQQAADSLRKDERPPADELNFDSPTKTGGVVPLKDQLKKKTLDNNDYHGKLRSDPNFTTPNTRNKEISSPPKPSPKPKSTLTDSDWTELLSTPNQSPNSGVNRSNGGTANRGLRKKDGKRHGSSGPNLLVSEVKRSQKSSNGVLKSGQRLGEESKLNGKVGDGEDSCSSDSVGRSSSVDLQRDGRYLEGRESDKNEAGVKLVGKPKSEGNEEDGENFESKEIPFENYSRLSRKSQPMEMISVLGKVDGVSNVKTRVDNVEGRLTSNIRGKRETFAALRSSVSDDLKRGSSSTTHGSSDSDSDSGSSSDSESEREREEKKRRMEKILAEKVAARAVEAIKERENRVARLEGEKQSLEKIFEERAKQQAQEASELQTTMMETLEAVDFEKQKHNNTRWEAFARLAKLETANADLARSLATVQWNLEAQVNRVAELRQQIDLKEATHEELRRRISDSHQTGTSLKQLAASKGIEFEREIIEAEYSLIADKVVQLQDKAKKLEANIEMTRKEMEDPTEVEIELKRRLGQMTDHLIQKQAQVEALSSEKATLLFRIEAVSRLLDEDKSGTSSRDVESGTWVLSESKLGPLFHDRISSGRKHLGSLLQQLDSIFLAGEVFLRRNSRAKVWSLVYLVCLHFWVIYIFMSHSQDSNGTKSGAIISLENINNTTGV</sequence>
<dbReference type="InterPro" id="IPR019177">
    <property type="entry name" value="Golgin_subfamily_A_member_5"/>
</dbReference>
<dbReference type="Pfam" id="PF09787">
    <property type="entry name" value="Golgin_A5"/>
    <property type="match status" value="1"/>
</dbReference>
<accession>A0A5N6RT33</accession>
<keyword evidence="3 9" id="KW-1133">Transmembrane helix</keyword>
<evidence type="ECO:0000313" key="10">
    <source>
        <dbReference type="EMBL" id="KAE8124829.1"/>
    </source>
</evidence>
<feature type="compositionally biased region" description="Low complexity" evidence="8">
    <location>
        <begin position="185"/>
        <end position="198"/>
    </location>
</feature>
<feature type="coiled-coil region" evidence="7">
    <location>
        <begin position="435"/>
        <end position="469"/>
    </location>
</feature>
<feature type="compositionally biased region" description="Basic and acidic residues" evidence="8">
    <location>
        <begin position="54"/>
        <end position="72"/>
    </location>
</feature>
<keyword evidence="5 7" id="KW-0175">Coiled coil</keyword>
<comment type="subcellular location">
    <subcellularLocation>
        <location evidence="1">Golgi apparatus membrane</location>
    </subcellularLocation>
</comment>
<feature type="compositionally biased region" description="Basic residues" evidence="8">
    <location>
        <begin position="131"/>
        <end position="141"/>
    </location>
</feature>
<evidence type="ECO:0000256" key="7">
    <source>
        <dbReference type="SAM" id="Coils"/>
    </source>
</evidence>
<dbReference type="Proteomes" id="UP000327013">
    <property type="component" value="Chromosome 8"/>
</dbReference>
<keyword evidence="11" id="KW-1185">Reference proteome</keyword>
<proteinExistence type="predicted"/>
<evidence type="ECO:0000256" key="9">
    <source>
        <dbReference type="SAM" id="Phobius"/>
    </source>
</evidence>
<keyword evidence="6 9" id="KW-0472">Membrane</keyword>
<dbReference type="AlphaFoldDB" id="A0A5N6RT33"/>
<dbReference type="EMBL" id="CM017328">
    <property type="protein sequence ID" value="KAE8124829.1"/>
    <property type="molecule type" value="Genomic_DNA"/>
</dbReference>
<dbReference type="PANTHER" id="PTHR13815:SF5">
    <property type="entry name" value="GOLGIN CANDIDATE 2"/>
    <property type="match status" value="1"/>
</dbReference>
<dbReference type="GO" id="GO:0007030">
    <property type="term" value="P:Golgi organization"/>
    <property type="evidence" value="ECO:0007669"/>
    <property type="project" value="InterPro"/>
</dbReference>
<feature type="region of interest" description="Disordered" evidence="8">
    <location>
        <begin position="298"/>
        <end position="341"/>
    </location>
</feature>
<feature type="compositionally biased region" description="Basic and acidic residues" evidence="8">
    <location>
        <begin position="199"/>
        <end position="216"/>
    </location>
</feature>
<name>A0A5N6RT33_9ROSI</name>
<evidence type="ECO:0000256" key="4">
    <source>
        <dbReference type="ARBA" id="ARBA00023034"/>
    </source>
</evidence>
<organism evidence="10 11">
    <name type="scientific">Carpinus fangiana</name>
    <dbReference type="NCBI Taxonomy" id="176857"/>
    <lineage>
        <taxon>Eukaryota</taxon>
        <taxon>Viridiplantae</taxon>
        <taxon>Streptophyta</taxon>
        <taxon>Embryophyta</taxon>
        <taxon>Tracheophyta</taxon>
        <taxon>Spermatophyta</taxon>
        <taxon>Magnoliopsida</taxon>
        <taxon>eudicotyledons</taxon>
        <taxon>Gunneridae</taxon>
        <taxon>Pentapetalae</taxon>
        <taxon>rosids</taxon>
        <taxon>fabids</taxon>
        <taxon>Fagales</taxon>
        <taxon>Betulaceae</taxon>
        <taxon>Carpinus</taxon>
    </lineage>
</organism>
<evidence type="ECO:0008006" key="12">
    <source>
        <dbReference type="Google" id="ProtNLM"/>
    </source>
</evidence>
<keyword evidence="4" id="KW-0333">Golgi apparatus</keyword>
<dbReference type="OrthoDB" id="248903at2759"/>
<feature type="region of interest" description="Disordered" evidence="8">
    <location>
        <begin position="22"/>
        <end position="254"/>
    </location>
</feature>
<dbReference type="GO" id="GO:0000301">
    <property type="term" value="P:retrograde transport, vesicle recycling within Golgi"/>
    <property type="evidence" value="ECO:0007669"/>
    <property type="project" value="TreeGrafter"/>
</dbReference>
<evidence type="ECO:0000256" key="6">
    <source>
        <dbReference type="ARBA" id="ARBA00023136"/>
    </source>
</evidence>
<evidence type="ECO:0000313" key="11">
    <source>
        <dbReference type="Proteomes" id="UP000327013"/>
    </source>
</evidence>
<feature type="compositionally biased region" description="Low complexity" evidence="8">
    <location>
        <begin position="307"/>
        <end position="327"/>
    </location>
</feature>
<evidence type="ECO:0000256" key="1">
    <source>
        <dbReference type="ARBA" id="ARBA00004394"/>
    </source>
</evidence>
<feature type="compositionally biased region" description="Basic and acidic residues" evidence="8">
    <location>
        <begin position="26"/>
        <end position="35"/>
    </location>
</feature>
<evidence type="ECO:0000256" key="5">
    <source>
        <dbReference type="ARBA" id="ARBA00023054"/>
    </source>
</evidence>
<feature type="compositionally biased region" description="Basic and acidic residues" evidence="8">
    <location>
        <begin position="329"/>
        <end position="341"/>
    </location>
</feature>